<dbReference type="PATRIC" id="fig|396014.3.peg.2374"/>
<evidence type="ECO:0008006" key="3">
    <source>
        <dbReference type="Google" id="ProtNLM"/>
    </source>
</evidence>
<organism evidence="1 2">
    <name type="scientific">Brachybacterium phenoliresistens</name>
    <dbReference type="NCBI Taxonomy" id="396014"/>
    <lineage>
        <taxon>Bacteria</taxon>
        <taxon>Bacillati</taxon>
        <taxon>Actinomycetota</taxon>
        <taxon>Actinomycetes</taxon>
        <taxon>Micrococcales</taxon>
        <taxon>Dermabacteraceae</taxon>
        <taxon>Brachybacterium</taxon>
    </lineage>
</organism>
<proteinExistence type="predicted"/>
<dbReference type="InterPro" id="IPR019639">
    <property type="entry name" value="DUF2505"/>
</dbReference>
<name>Z9JRI5_9MICO</name>
<dbReference type="eggNOG" id="COG3832">
    <property type="taxonomic scope" value="Bacteria"/>
</dbReference>
<dbReference type="RefSeq" id="WP_038372895.1">
    <property type="nucleotide sequence ID" value="NZ_BAAAOW010000001.1"/>
</dbReference>
<dbReference type="HOGENOM" id="CLU_104590_1_2_11"/>
<dbReference type="Pfam" id="PF10698">
    <property type="entry name" value="DUF2505"/>
    <property type="match status" value="1"/>
</dbReference>
<gene>
    <name evidence="1" type="ORF">BF93_01670</name>
</gene>
<dbReference type="Proteomes" id="UP000023067">
    <property type="component" value="Unassembled WGS sequence"/>
</dbReference>
<comment type="caution">
    <text evidence="1">The sequence shown here is derived from an EMBL/GenBank/DDBJ whole genome shotgun (WGS) entry which is preliminary data.</text>
</comment>
<evidence type="ECO:0000313" key="1">
    <source>
        <dbReference type="EMBL" id="EWS80814.1"/>
    </source>
</evidence>
<keyword evidence="2" id="KW-1185">Reference proteome</keyword>
<evidence type="ECO:0000313" key="2">
    <source>
        <dbReference type="Proteomes" id="UP000023067"/>
    </source>
</evidence>
<protein>
    <recommendedName>
        <fullName evidence="3">DUF2505 domain-containing protein</fullName>
    </recommendedName>
</protein>
<sequence length="168" mass="17612">MKLTETLSLPMPAQDVAAMYADPRYATVRGEVLGAQDASSSVEGDVQAAFTVSTDLSMPTDRVPDIARPFVGSSITVREVQQWSAPQADGSRTGTTHLVVVGTPASMTASVSMTPGAEGTTDIVIDGELVAKVPVLGKRLEKAAMPYVSRVLKAEQKAARTYRDGASA</sequence>
<accession>Z9JRI5</accession>
<dbReference type="EMBL" id="JDYK01000012">
    <property type="protein sequence ID" value="EWS80814.1"/>
    <property type="molecule type" value="Genomic_DNA"/>
</dbReference>
<reference evidence="1 2" key="1">
    <citation type="submission" date="2014-02" db="EMBL/GenBank/DDBJ databases">
        <title>Genome sequence of Brachybacterium phenoliresistens strain W13A50.</title>
        <authorList>
            <person name="Wang X."/>
        </authorList>
    </citation>
    <scope>NUCLEOTIDE SEQUENCE [LARGE SCALE GENOMIC DNA]</scope>
    <source>
        <strain evidence="1 2">W13A50</strain>
    </source>
</reference>
<dbReference type="AlphaFoldDB" id="Z9JRI5"/>
<dbReference type="OrthoDB" id="3266819at2"/>
<dbReference type="STRING" id="396014.BF93_01670"/>